<dbReference type="AlphaFoldDB" id="A0A1I7U4T3"/>
<sequence>MYLLLSDELIQLIPVLMTVGHFPEALHLRTAYDEAASILQKAKLSIWPETLSIQHLPGPLYALFDPNQEPSPIPMPPVFRLEPELVAPPTSFPSVFP</sequence>
<accession>A0A1I7U4T3</accession>
<keyword evidence="1" id="KW-1185">Reference proteome</keyword>
<dbReference type="WBParaSite" id="Csp11.Scaffold629.g14851.t1">
    <property type="protein sequence ID" value="Csp11.Scaffold629.g14851.t1"/>
    <property type="gene ID" value="Csp11.Scaffold629.g14851"/>
</dbReference>
<name>A0A1I7U4T3_9PELO</name>
<dbReference type="eggNOG" id="KOG1920">
    <property type="taxonomic scope" value="Eukaryota"/>
</dbReference>
<dbReference type="Proteomes" id="UP000095282">
    <property type="component" value="Unplaced"/>
</dbReference>
<dbReference type="STRING" id="1561998.A0A1I7U4T3"/>
<proteinExistence type="predicted"/>
<organism evidence="1 2">
    <name type="scientific">Caenorhabditis tropicalis</name>
    <dbReference type="NCBI Taxonomy" id="1561998"/>
    <lineage>
        <taxon>Eukaryota</taxon>
        <taxon>Metazoa</taxon>
        <taxon>Ecdysozoa</taxon>
        <taxon>Nematoda</taxon>
        <taxon>Chromadorea</taxon>
        <taxon>Rhabditida</taxon>
        <taxon>Rhabditina</taxon>
        <taxon>Rhabditomorpha</taxon>
        <taxon>Rhabditoidea</taxon>
        <taxon>Rhabditidae</taxon>
        <taxon>Peloderinae</taxon>
        <taxon>Caenorhabditis</taxon>
    </lineage>
</organism>
<reference evidence="2" key="1">
    <citation type="submission" date="2016-11" db="UniProtKB">
        <authorList>
            <consortium name="WormBaseParasite"/>
        </authorList>
    </citation>
    <scope>IDENTIFICATION</scope>
</reference>
<evidence type="ECO:0000313" key="2">
    <source>
        <dbReference type="WBParaSite" id="Csp11.Scaffold629.g14851.t1"/>
    </source>
</evidence>
<protein>
    <submittedName>
        <fullName evidence="2">CHAT domain-containing protein</fullName>
    </submittedName>
</protein>
<evidence type="ECO:0000313" key="1">
    <source>
        <dbReference type="Proteomes" id="UP000095282"/>
    </source>
</evidence>